<keyword evidence="4" id="KW-1185">Reference proteome</keyword>
<feature type="compositionally biased region" description="Basic and acidic residues" evidence="1">
    <location>
        <begin position="188"/>
        <end position="197"/>
    </location>
</feature>
<keyword evidence="2" id="KW-0732">Signal</keyword>
<sequence>MGQSICLLSLIILLKILRPFECNNLKMKALSTQSSKSTAFDLKSDNETMCNTLKLDLSFATSTKRSTFSENNTSISETSTMDTIESTDEREDQQIFIILEKSNRNSVLEPWYRVKRDGKDEEYQKSSNSDGDNTSDKNNDNNSTFDENNDNISDENYDTAEEETDDSSSKRSKEESYSQFDPSEVDSTDVKDREKKSTYSQESEEERRLYPAWYQPSFSNRYWSSDEKGSSHHFIKIPVFPGK</sequence>
<evidence type="ECO:0000313" key="4">
    <source>
        <dbReference type="Proteomes" id="UP001177670"/>
    </source>
</evidence>
<protein>
    <submittedName>
        <fullName evidence="3">Uncharacterized protein</fullName>
    </submittedName>
</protein>
<gene>
    <name evidence="3" type="ORF">K0M31_007049</name>
</gene>
<dbReference type="EMBL" id="JAHYIQ010000019">
    <property type="protein sequence ID" value="KAK1124022.1"/>
    <property type="molecule type" value="Genomic_DNA"/>
</dbReference>
<feature type="compositionally biased region" description="Basic and acidic residues" evidence="1">
    <location>
        <begin position="167"/>
        <end position="176"/>
    </location>
</feature>
<dbReference type="AlphaFoldDB" id="A0AA40FSE3"/>
<feature type="region of interest" description="Disordered" evidence="1">
    <location>
        <begin position="68"/>
        <end position="88"/>
    </location>
</feature>
<accession>A0AA40FSE3</accession>
<name>A0AA40FSE3_9HYME</name>
<organism evidence="3 4">
    <name type="scientific">Melipona bicolor</name>
    <dbReference type="NCBI Taxonomy" id="60889"/>
    <lineage>
        <taxon>Eukaryota</taxon>
        <taxon>Metazoa</taxon>
        <taxon>Ecdysozoa</taxon>
        <taxon>Arthropoda</taxon>
        <taxon>Hexapoda</taxon>
        <taxon>Insecta</taxon>
        <taxon>Pterygota</taxon>
        <taxon>Neoptera</taxon>
        <taxon>Endopterygota</taxon>
        <taxon>Hymenoptera</taxon>
        <taxon>Apocrita</taxon>
        <taxon>Aculeata</taxon>
        <taxon>Apoidea</taxon>
        <taxon>Anthophila</taxon>
        <taxon>Apidae</taxon>
        <taxon>Melipona</taxon>
    </lineage>
</organism>
<feature type="region of interest" description="Disordered" evidence="1">
    <location>
        <begin position="224"/>
        <end position="243"/>
    </location>
</feature>
<evidence type="ECO:0000256" key="1">
    <source>
        <dbReference type="SAM" id="MobiDB-lite"/>
    </source>
</evidence>
<dbReference type="Proteomes" id="UP001177670">
    <property type="component" value="Unassembled WGS sequence"/>
</dbReference>
<feature type="signal peptide" evidence="2">
    <location>
        <begin position="1"/>
        <end position="22"/>
    </location>
</feature>
<evidence type="ECO:0000313" key="3">
    <source>
        <dbReference type="EMBL" id="KAK1124022.1"/>
    </source>
</evidence>
<reference evidence="3" key="1">
    <citation type="submission" date="2021-10" db="EMBL/GenBank/DDBJ databases">
        <title>Melipona bicolor Genome sequencing and assembly.</title>
        <authorList>
            <person name="Araujo N.S."/>
            <person name="Arias M.C."/>
        </authorList>
    </citation>
    <scope>NUCLEOTIDE SEQUENCE</scope>
    <source>
        <strain evidence="3">USP_2M_L1-L4_2017</strain>
        <tissue evidence="3">Whole body</tissue>
    </source>
</reference>
<feature type="compositionally biased region" description="Acidic residues" evidence="1">
    <location>
        <begin position="147"/>
        <end position="166"/>
    </location>
</feature>
<proteinExistence type="predicted"/>
<feature type="compositionally biased region" description="Low complexity" evidence="1">
    <location>
        <begin position="68"/>
        <end position="80"/>
    </location>
</feature>
<comment type="caution">
    <text evidence="3">The sequence shown here is derived from an EMBL/GenBank/DDBJ whole genome shotgun (WGS) entry which is preliminary data.</text>
</comment>
<feature type="chain" id="PRO_5041276363" evidence="2">
    <location>
        <begin position="23"/>
        <end position="243"/>
    </location>
</feature>
<evidence type="ECO:0000256" key="2">
    <source>
        <dbReference type="SAM" id="SignalP"/>
    </source>
</evidence>
<feature type="region of interest" description="Disordered" evidence="1">
    <location>
        <begin position="119"/>
        <end position="211"/>
    </location>
</feature>